<accession>A0ABV0Q521</accession>
<keyword evidence="2" id="KW-1185">Reference proteome</keyword>
<gene>
    <name evidence="1" type="ORF">XENOCAPTIV_002298</name>
</gene>
<reference evidence="1 2" key="1">
    <citation type="submission" date="2021-06" db="EMBL/GenBank/DDBJ databases">
        <authorList>
            <person name="Palmer J.M."/>
        </authorList>
    </citation>
    <scope>NUCLEOTIDE SEQUENCE [LARGE SCALE GENOMIC DNA]</scope>
    <source>
        <strain evidence="1 2">XC_2019</strain>
        <tissue evidence="1">Muscle</tissue>
    </source>
</reference>
<protein>
    <submittedName>
        <fullName evidence="1">Uncharacterized protein</fullName>
    </submittedName>
</protein>
<proteinExistence type="predicted"/>
<evidence type="ECO:0000313" key="1">
    <source>
        <dbReference type="EMBL" id="MEQ2190617.1"/>
    </source>
</evidence>
<dbReference type="EMBL" id="JAHRIN010000121">
    <property type="protein sequence ID" value="MEQ2190617.1"/>
    <property type="molecule type" value="Genomic_DNA"/>
</dbReference>
<evidence type="ECO:0000313" key="2">
    <source>
        <dbReference type="Proteomes" id="UP001434883"/>
    </source>
</evidence>
<organism evidence="1 2">
    <name type="scientific">Xenoophorus captivus</name>
    <dbReference type="NCBI Taxonomy" id="1517983"/>
    <lineage>
        <taxon>Eukaryota</taxon>
        <taxon>Metazoa</taxon>
        <taxon>Chordata</taxon>
        <taxon>Craniata</taxon>
        <taxon>Vertebrata</taxon>
        <taxon>Euteleostomi</taxon>
        <taxon>Actinopterygii</taxon>
        <taxon>Neopterygii</taxon>
        <taxon>Teleostei</taxon>
        <taxon>Neoteleostei</taxon>
        <taxon>Acanthomorphata</taxon>
        <taxon>Ovalentaria</taxon>
        <taxon>Atherinomorphae</taxon>
        <taxon>Cyprinodontiformes</taxon>
        <taxon>Goodeidae</taxon>
        <taxon>Xenoophorus</taxon>
    </lineage>
</organism>
<sequence>MFIVDETQMHTFHTHRLFQQVQSSRCLQFHVRESLSTHTLSHCETCMQKRELVHSLNHLYSRSITAQTVNVTIRVSQTQSRSGENRKKMCKMLDFSFQTEWKL</sequence>
<name>A0ABV0Q521_9TELE</name>
<dbReference type="Proteomes" id="UP001434883">
    <property type="component" value="Unassembled WGS sequence"/>
</dbReference>
<comment type="caution">
    <text evidence="1">The sequence shown here is derived from an EMBL/GenBank/DDBJ whole genome shotgun (WGS) entry which is preliminary data.</text>
</comment>